<feature type="transmembrane region" description="Helical" evidence="10">
    <location>
        <begin position="272"/>
        <end position="293"/>
    </location>
</feature>
<dbReference type="FunFam" id="1.20.120.1780:FF:000001">
    <property type="entry name" value="4-hydroxybenzoate octaprenyltransferase"/>
    <property type="match status" value="1"/>
</dbReference>
<evidence type="ECO:0000256" key="10">
    <source>
        <dbReference type="SAM" id="Phobius"/>
    </source>
</evidence>
<dbReference type="CDD" id="cd13959">
    <property type="entry name" value="PT_UbiA_COQ2"/>
    <property type="match status" value="1"/>
</dbReference>
<organism evidence="11">
    <name type="scientific">marine metagenome</name>
    <dbReference type="NCBI Taxonomy" id="408172"/>
    <lineage>
        <taxon>unclassified sequences</taxon>
        <taxon>metagenomes</taxon>
        <taxon>ecological metagenomes</taxon>
    </lineage>
</organism>
<evidence type="ECO:0000256" key="9">
    <source>
        <dbReference type="ARBA" id="ARBA00023136"/>
    </source>
</evidence>
<name>A0A381Q7I5_9ZZZZ</name>
<evidence type="ECO:0000256" key="7">
    <source>
        <dbReference type="ARBA" id="ARBA00022842"/>
    </source>
</evidence>
<keyword evidence="4" id="KW-1003">Cell membrane</keyword>
<evidence type="ECO:0000256" key="4">
    <source>
        <dbReference type="ARBA" id="ARBA00022475"/>
    </source>
</evidence>
<feature type="transmembrane region" description="Helical" evidence="10">
    <location>
        <begin position="56"/>
        <end position="78"/>
    </location>
</feature>
<comment type="similarity">
    <text evidence="3">Belongs to the UbiA prenyltransferase family.</text>
</comment>
<accession>A0A381Q7I5</accession>
<gene>
    <name evidence="11" type="ORF">METZ01_LOCUS27874</name>
</gene>
<feature type="transmembrane region" description="Helical" evidence="10">
    <location>
        <begin position="152"/>
        <end position="170"/>
    </location>
</feature>
<evidence type="ECO:0000256" key="3">
    <source>
        <dbReference type="ARBA" id="ARBA00005985"/>
    </source>
</evidence>
<dbReference type="InterPro" id="IPR044878">
    <property type="entry name" value="UbiA_sf"/>
</dbReference>
<feature type="transmembrane region" description="Helical" evidence="10">
    <location>
        <begin position="99"/>
        <end position="120"/>
    </location>
</feature>
<dbReference type="Gene3D" id="1.10.357.140">
    <property type="entry name" value="UbiA prenyltransferase"/>
    <property type="match status" value="1"/>
</dbReference>
<dbReference type="GO" id="GO:0005886">
    <property type="term" value="C:plasma membrane"/>
    <property type="evidence" value="ECO:0007669"/>
    <property type="project" value="TreeGrafter"/>
</dbReference>
<dbReference type="FunFam" id="1.10.357.140:FF:000002">
    <property type="entry name" value="4-hydroxybenzoate octaprenyltransferase"/>
    <property type="match status" value="1"/>
</dbReference>
<keyword evidence="5" id="KW-0808">Transferase</keyword>
<feature type="transmembrane region" description="Helical" evidence="10">
    <location>
        <begin position="243"/>
        <end position="260"/>
    </location>
</feature>
<evidence type="ECO:0000313" key="11">
    <source>
        <dbReference type="EMBL" id="SUZ75020.1"/>
    </source>
</evidence>
<dbReference type="AlphaFoldDB" id="A0A381Q7I5"/>
<dbReference type="PANTHER" id="PTHR11048:SF28">
    <property type="entry name" value="4-HYDROXYBENZOATE POLYPRENYLTRANSFERASE, MITOCHONDRIAL"/>
    <property type="match status" value="1"/>
</dbReference>
<evidence type="ECO:0000256" key="6">
    <source>
        <dbReference type="ARBA" id="ARBA00022692"/>
    </source>
</evidence>
<dbReference type="HAMAP" id="MF_01635">
    <property type="entry name" value="UbiA"/>
    <property type="match status" value="1"/>
</dbReference>
<keyword evidence="8 10" id="KW-1133">Transmembrane helix</keyword>
<feature type="transmembrane region" description="Helical" evidence="10">
    <location>
        <begin position="176"/>
        <end position="197"/>
    </location>
</feature>
<comment type="subcellular location">
    <subcellularLocation>
        <location evidence="2">Membrane</location>
        <topology evidence="2">Multi-pass membrane protein</topology>
    </subcellularLocation>
</comment>
<dbReference type="PROSITE" id="PS00943">
    <property type="entry name" value="UBIA"/>
    <property type="match status" value="1"/>
</dbReference>
<evidence type="ECO:0000256" key="8">
    <source>
        <dbReference type="ARBA" id="ARBA00022989"/>
    </source>
</evidence>
<keyword evidence="9 10" id="KW-0472">Membrane</keyword>
<dbReference type="Gene3D" id="1.20.120.1780">
    <property type="entry name" value="UbiA prenyltransferase"/>
    <property type="match status" value="1"/>
</dbReference>
<dbReference type="NCBIfam" id="TIGR01474">
    <property type="entry name" value="ubiA_proteo"/>
    <property type="match status" value="1"/>
</dbReference>
<dbReference type="EMBL" id="UINC01001230">
    <property type="protein sequence ID" value="SUZ75020.1"/>
    <property type="molecule type" value="Genomic_DNA"/>
</dbReference>
<dbReference type="GO" id="GO:0006744">
    <property type="term" value="P:ubiquinone biosynthetic process"/>
    <property type="evidence" value="ECO:0007669"/>
    <property type="project" value="TreeGrafter"/>
</dbReference>
<keyword evidence="6 10" id="KW-0812">Transmembrane</keyword>
<evidence type="ECO:0000256" key="1">
    <source>
        <dbReference type="ARBA" id="ARBA00001946"/>
    </source>
</evidence>
<keyword evidence="7" id="KW-0460">Magnesium</keyword>
<proteinExistence type="inferred from homology"/>
<dbReference type="PANTHER" id="PTHR11048">
    <property type="entry name" value="PRENYLTRANSFERASES"/>
    <property type="match status" value="1"/>
</dbReference>
<dbReference type="InterPro" id="IPR030470">
    <property type="entry name" value="UbiA_prenylTrfase_CS"/>
</dbReference>
<reference evidence="11" key="1">
    <citation type="submission" date="2018-05" db="EMBL/GenBank/DDBJ databases">
        <authorList>
            <person name="Lanie J.A."/>
            <person name="Ng W.-L."/>
            <person name="Kazmierczak K.M."/>
            <person name="Andrzejewski T.M."/>
            <person name="Davidsen T.M."/>
            <person name="Wayne K.J."/>
            <person name="Tettelin H."/>
            <person name="Glass J.I."/>
            <person name="Rusch D."/>
            <person name="Podicherti R."/>
            <person name="Tsui H.-C.T."/>
            <person name="Winkler M.E."/>
        </authorList>
    </citation>
    <scope>NUCLEOTIDE SEQUENCE</scope>
</reference>
<dbReference type="InterPro" id="IPR006370">
    <property type="entry name" value="HB_polyprenyltransferase-like"/>
</dbReference>
<dbReference type="InterPro" id="IPR000537">
    <property type="entry name" value="UbiA_prenyltransferase"/>
</dbReference>
<feature type="transmembrane region" description="Helical" evidence="10">
    <location>
        <begin position="218"/>
        <end position="237"/>
    </location>
</feature>
<dbReference type="Pfam" id="PF01040">
    <property type="entry name" value="UbiA"/>
    <property type="match status" value="1"/>
</dbReference>
<evidence type="ECO:0000256" key="5">
    <source>
        <dbReference type="ARBA" id="ARBA00022679"/>
    </source>
</evidence>
<evidence type="ECO:0008006" key="12">
    <source>
        <dbReference type="Google" id="ProtNLM"/>
    </source>
</evidence>
<dbReference type="InterPro" id="IPR039653">
    <property type="entry name" value="Prenyltransferase"/>
</dbReference>
<comment type="cofactor">
    <cofactor evidence="1">
        <name>Mg(2+)</name>
        <dbReference type="ChEBI" id="CHEBI:18420"/>
    </cofactor>
</comment>
<protein>
    <recommendedName>
        <fullName evidence="12">4-hydroxybenzoate polyprenyltransferase</fullName>
    </recommendedName>
</protein>
<evidence type="ECO:0000256" key="2">
    <source>
        <dbReference type="ARBA" id="ARBA00004141"/>
    </source>
</evidence>
<dbReference type="GO" id="GO:0008412">
    <property type="term" value="F:4-hydroxybenzoate polyprenyltransferase activity"/>
    <property type="evidence" value="ECO:0007669"/>
    <property type="project" value="TreeGrafter"/>
</dbReference>
<sequence length="299" mass="33760">MNSDHRKKTMSLNILKRLKNYAELMRLDKPIGTFLLLWPTLWSIWLASEGQPQAKIIIIFLLGVLTMRSAGCVINDFADRKFDPFVERTKNRPLARGAVSAFEALMLFTGLSLIGIFLALQLNYKTQLFAVAGGCITIIYPFIKRFFSIPQLILGIAFGWACPMAFTAQVGNVTKLGWIVFSTAIIWAVIYDTFYAMSDRKDDLKIGIKSTAILFGQHDLLIIFGAQLLMIINLIYIGKIAELGYLFYISIGVATIFMMYQQWLARDRVSQNCFAAFMNNNYVGMAIFIGISADYMLTL</sequence>